<sequence>MLVIVPAHNESEQIADTIESVLQQSLPPTQVVVACDNCTDDTAAIAARYPVTVMETVDNRARKSGAMNQAWLAHGQDADFVLTMDADTTLANDTLEHLLVGLLDGRRRAAVCARYWAKDSTGLAWRLQRLEYARYDDTRELRGWRVQVASGAASLYRGSVLRYVVAEFDRPGPWDEHSLIEDYGLTLDLKTLGYEVRAAPGATVLTDTPDTFKELWQQRQRWGRGGVDECRKRGWTPATRRDLLAYMLFGFGLTMRLLWVFYVVLILVLATGFAFSLLGLVPLAVMWVERVSSAWRVPGRTWVDLTIAGTVLVEDVYGMFLETCTSVSIFKSLRSSQQVW</sequence>
<dbReference type="Gene3D" id="3.90.550.10">
    <property type="entry name" value="Spore Coat Polysaccharide Biosynthesis Protein SpsA, Chain A"/>
    <property type="match status" value="1"/>
</dbReference>
<dbReference type="InterPro" id="IPR029044">
    <property type="entry name" value="Nucleotide-diphossugar_trans"/>
</dbReference>
<feature type="domain" description="Glycosyltransferase 2-like" evidence="5">
    <location>
        <begin position="3"/>
        <end position="161"/>
    </location>
</feature>
<organism evidence="6 7">
    <name type="scientific">Yimella lutea</name>
    <dbReference type="NCBI Taxonomy" id="587872"/>
    <lineage>
        <taxon>Bacteria</taxon>
        <taxon>Bacillati</taxon>
        <taxon>Actinomycetota</taxon>
        <taxon>Actinomycetes</taxon>
        <taxon>Micrococcales</taxon>
        <taxon>Dermacoccaceae</taxon>
        <taxon>Yimella</taxon>
    </lineage>
</organism>
<reference evidence="6 7" key="1">
    <citation type="submission" date="2019-06" db="EMBL/GenBank/DDBJ databases">
        <title>Sequencing the genomes of 1000 actinobacteria strains.</title>
        <authorList>
            <person name="Klenk H.-P."/>
        </authorList>
    </citation>
    <scope>NUCLEOTIDE SEQUENCE [LARGE SCALE GENOMIC DNA]</scope>
    <source>
        <strain evidence="6 7">DSM 19828</strain>
    </source>
</reference>
<gene>
    <name evidence="6" type="ORF">FB459_1033</name>
</gene>
<keyword evidence="3 6" id="KW-0808">Transferase</keyword>
<dbReference type="CDD" id="cd06423">
    <property type="entry name" value="CESA_like"/>
    <property type="match status" value="1"/>
</dbReference>
<dbReference type="PANTHER" id="PTHR43630">
    <property type="entry name" value="POLY-BETA-1,6-N-ACETYL-D-GLUCOSAMINE SYNTHASE"/>
    <property type="match status" value="1"/>
</dbReference>
<evidence type="ECO:0000256" key="3">
    <source>
        <dbReference type="ARBA" id="ARBA00022679"/>
    </source>
</evidence>
<accession>A0A542EE47</accession>
<evidence type="ECO:0000313" key="7">
    <source>
        <dbReference type="Proteomes" id="UP000320806"/>
    </source>
</evidence>
<dbReference type="Proteomes" id="UP000320806">
    <property type="component" value="Unassembled WGS sequence"/>
</dbReference>
<keyword evidence="2" id="KW-0328">Glycosyltransferase</keyword>
<protein>
    <submittedName>
        <fullName evidence="6">Glycosyl transferase family 2</fullName>
    </submittedName>
</protein>
<feature type="transmembrane region" description="Helical" evidence="4">
    <location>
        <begin position="268"/>
        <end position="288"/>
    </location>
</feature>
<name>A0A542EE47_9MICO</name>
<keyword evidence="4" id="KW-1133">Transmembrane helix</keyword>
<keyword evidence="7" id="KW-1185">Reference proteome</keyword>
<evidence type="ECO:0000313" key="6">
    <source>
        <dbReference type="EMBL" id="TQJ13607.1"/>
    </source>
</evidence>
<comment type="similarity">
    <text evidence="1">Belongs to the glycosyltransferase 2 family.</text>
</comment>
<keyword evidence="4" id="KW-0812">Transmembrane</keyword>
<dbReference type="PANTHER" id="PTHR43630:SF1">
    <property type="entry name" value="POLY-BETA-1,6-N-ACETYL-D-GLUCOSAMINE SYNTHASE"/>
    <property type="match status" value="1"/>
</dbReference>
<evidence type="ECO:0000256" key="4">
    <source>
        <dbReference type="SAM" id="Phobius"/>
    </source>
</evidence>
<dbReference type="InterPro" id="IPR001173">
    <property type="entry name" value="Glyco_trans_2-like"/>
</dbReference>
<evidence type="ECO:0000259" key="5">
    <source>
        <dbReference type="Pfam" id="PF00535"/>
    </source>
</evidence>
<dbReference type="AlphaFoldDB" id="A0A542EE47"/>
<comment type="caution">
    <text evidence="6">The sequence shown here is derived from an EMBL/GenBank/DDBJ whole genome shotgun (WGS) entry which is preliminary data.</text>
</comment>
<keyword evidence="4" id="KW-0472">Membrane</keyword>
<evidence type="ECO:0000256" key="2">
    <source>
        <dbReference type="ARBA" id="ARBA00022676"/>
    </source>
</evidence>
<proteinExistence type="inferred from homology"/>
<dbReference type="GO" id="GO:0016757">
    <property type="term" value="F:glycosyltransferase activity"/>
    <property type="evidence" value="ECO:0007669"/>
    <property type="project" value="UniProtKB-KW"/>
</dbReference>
<dbReference type="EMBL" id="VFMO01000001">
    <property type="protein sequence ID" value="TQJ13607.1"/>
    <property type="molecule type" value="Genomic_DNA"/>
</dbReference>
<dbReference type="Pfam" id="PF00535">
    <property type="entry name" value="Glycos_transf_2"/>
    <property type="match status" value="1"/>
</dbReference>
<dbReference type="RefSeq" id="WP_170221727.1">
    <property type="nucleotide sequence ID" value="NZ_BAABCI010000033.1"/>
</dbReference>
<evidence type="ECO:0000256" key="1">
    <source>
        <dbReference type="ARBA" id="ARBA00006739"/>
    </source>
</evidence>
<dbReference type="SUPFAM" id="SSF53448">
    <property type="entry name" value="Nucleotide-diphospho-sugar transferases"/>
    <property type="match status" value="1"/>
</dbReference>